<proteinExistence type="predicted"/>
<name>A0ABP8VBE1_9GAMM</name>
<dbReference type="Proteomes" id="UP001500604">
    <property type="component" value="Unassembled WGS sequence"/>
</dbReference>
<protein>
    <submittedName>
        <fullName evidence="1">Uncharacterized protein</fullName>
    </submittedName>
</protein>
<organism evidence="1 2">
    <name type="scientific">Kistimonas scapharcae</name>
    <dbReference type="NCBI Taxonomy" id="1036133"/>
    <lineage>
        <taxon>Bacteria</taxon>
        <taxon>Pseudomonadati</taxon>
        <taxon>Pseudomonadota</taxon>
        <taxon>Gammaproteobacteria</taxon>
        <taxon>Oceanospirillales</taxon>
        <taxon>Endozoicomonadaceae</taxon>
        <taxon>Kistimonas</taxon>
    </lineage>
</organism>
<keyword evidence="2" id="KW-1185">Reference proteome</keyword>
<accession>A0ABP8VBE1</accession>
<dbReference type="EMBL" id="BAABFL010000477">
    <property type="protein sequence ID" value="GAA4652570.1"/>
    <property type="molecule type" value="Genomic_DNA"/>
</dbReference>
<evidence type="ECO:0000313" key="1">
    <source>
        <dbReference type="EMBL" id="GAA4652570.1"/>
    </source>
</evidence>
<reference evidence="2" key="1">
    <citation type="journal article" date="2019" name="Int. J. Syst. Evol. Microbiol.">
        <title>The Global Catalogue of Microorganisms (GCM) 10K type strain sequencing project: providing services to taxonomists for standard genome sequencing and annotation.</title>
        <authorList>
            <consortium name="The Broad Institute Genomics Platform"/>
            <consortium name="The Broad Institute Genome Sequencing Center for Infectious Disease"/>
            <person name="Wu L."/>
            <person name="Ma J."/>
        </authorList>
    </citation>
    <scope>NUCLEOTIDE SEQUENCE [LARGE SCALE GENOMIC DNA]</scope>
    <source>
        <strain evidence="2">JCM 17805</strain>
    </source>
</reference>
<evidence type="ECO:0000313" key="2">
    <source>
        <dbReference type="Proteomes" id="UP001500604"/>
    </source>
</evidence>
<dbReference type="RefSeq" id="WP_345199162.1">
    <property type="nucleotide sequence ID" value="NZ_BAABFL010000477.1"/>
</dbReference>
<gene>
    <name evidence="1" type="ORF">GCM10023116_48540</name>
</gene>
<sequence length="104" mass="11405">MKQVPEPAPEMQVGDMIISIPASIIVVALTSRSPDAGDYGRRAARHVIERLSAAARDVDTSLAYSVMKLPEIAAVDQHTALATATRVVDEIGEWRAYWIMKEVE</sequence>
<comment type="caution">
    <text evidence="1">The sequence shown here is derived from an EMBL/GenBank/DDBJ whole genome shotgun (WGS) entry which is preliminary data.</text>
</comment>